<keyword evidence="8" id="KW-1133">Transmembrane helix</keyword>
<feature type="domain" description="Response regulatory" evidence="10">
    <location>
        <begin position="711"/>
        <end position="827"/>
    </location>
</feature>
<dbReference type="CDD" id="cd00156">
    <property type="entry name" value="REC"/>
    <property type="match status" value="1"/>
</dbReference>
<evidence type="ECO:0000313" key="13">
    <source>
        <dbReference type="Proteomes" id="UP000269689"/>
    </source>
</evidence>
<dbReference type="SUPFAM" id="SSF158472">
    <property type="entry name" value="HAMP domain-like"/>
    <property type="match status" value="1"/>
</dbReference>
<dbReference type="SUPFAM" id="SSF55874">
    <property type="entry name" value="ATPase domain of HSP90 chaperone/DNA topoisomerase II/histidine kinase"/>
    <property type="match status" value="1"/>
</dbReference>
<dbReference type="Gene3D" id="1.10.287.130">
    <property type="match status" value="1"/>
</dbReference>
<evidence type="ECO:0000256" key="4">
    <source>
        <dbReference type="ARBA" id="ARBA00022553"/>
    </source>
</evidence>
<sequence>MRSVLRSPSVKARLSIAILTLCAVTLIISVISLLLLRNAENWLDTIHRDTLTEVSQALELSRNAADLATAAPFLLTVQVPYQRQVDADAILQTIEQLETLSKATDDLLLPLARIRVAISNLLRVSLSQSRLQAEISQVDIELARLQDRFQRQASATASSSDDRLAWAALSRLSSDARRVTRAQEIIEVGEINRRYNRSRAALPNIEITTQGLREIEAILTRPTSDLFQLKYQSLTAALDAENALFRIRQLSSDINVYATSRVETAQERLRVARMQTSRDLKLAQTVVAVLAAFSACVAVISSLFVSRYVTRNLRLIADGMRQLAAGDHSVTVPTKNATDDEIGQLFHAFGVFRSNARKLDRRTAQITRQNTLFSSVFSGIKDGVAILTPQGKIEAENDKVRALLNIPHDALAQTMQDLFALSAFRLQSGSDDRGGYDEYTNPMGDVIEVRSSFLPDGRSVWLLSETTERKRIEDRLEEIRRVEALGKVTGEVAHDFGNILSTISGNLHLLETSNATAAPFRLGRIRTAVDLGVSLTERLVAFARKQHLEPERVDLGSLVEGMQDLLDIALPENVTLYLDLGEDPVHVSLDPGQLESALLNVCMNAAQAMPDAGNVWITLTTQDRHAVLSIKDDGIGMTEETRRHAFEPFYTARPNGEGTGLGLSMVYGFVTQSGGTIEIFSSMGQGTAIVIRVPIMDTPPVAKPKIPFGGTAIVVDDNRETAAALKGTLTTLGFDTLIATTYSEAQKTIEQTQEITLLVSDLNLDHGHSGLQLIHATLERHPSVFAILISSRLPAQVPMIKKYRNRFEMLPKPVDETDLVHAVTDARKRIVEVI</sequence>
<feature type="domain" description="HAMP" evidence="11">
    <location>
        <begin position="307"/>
        <end position="361"/>
    </location>
</feature>
<dbReference type="RefSeq" id="WP_123792920.1">
    <property type="nucleotide sequence ID" value="NZ_RKQK01000002.1"/>
</dbReference>
<evidence type="ECO:0000259" key="10">
    <source>
        <dbReference type="PROSITE" id="PS50110"/>
    </source>
</evidence>
<dbReference type="SMART" id="SM00387">
    <property type="entry name" value="HATPase_c"/>
    <property type="match status" value="1"/>
</dbReference>
<dbReference type="InterPro" id="IPR011006">
    <property type="entry name" value="CheY-like_superfamily"/>
</dbReference>
<feature type="transmembrane region" description="Helical" evidence="8">
    <location>
        <begin position="282"/>
        <end position="305"/>
    </location>
</feature>
<dbReference type="Gene3D" id="6.10.340.10">
    <property type="match status" value="1"/>
</dbReference>
<dbReference type="EC" id="2.7.13.3" evidence="3"/>
<dbReference type="EMBL" id="RKQK01000002">
    <property type="protein sequence ID" value="RPE67486.1"/>
    <property type="molecule type" value="Genomic_DNA"/>
</dbReference>
<keyword evidence="4 7" id="KW-0597">Phosphoprotein</keyword>
<dbReference type="OrthoDB" id="9796100at2"/>
<dbReference type="Pfam" id="PF00672">
    <property type="entry name" value="HAMP"/>
    <property type="match status" value="1"/>
</dbReference>
<dbReference type="PROSITE" id="PS50885">
    <property type="entry name" value="HAMP"/>
    <property type="match status" value="1"/>
</dbReference>
<organism evidence="12 13">
    <name type="scientific">Pacificibacter maritimus</name>
    <dbReference type="NCBI Taxonomy" id="762213"/>
    <lineage>
        <taxon>Bacteria</taxon>
        <taxon>Pseudomonadati</taxon>
        <taxon>Pseudomonadota</taxon>
        <taxon>Alphaproteobacteria</taxon>
        <taxon>Rhodobacterales</taxon>
        <taxon>Roseobacteraceae</taxon>
        <taxon>Pacificibacter</taxon>
    </lineage>
</organism>
<evidence type="ECO:0000259" key="11">
    <source>
        <dbReference type="PROSITE" id="PS50885"/>
    </source>
</evidence>
<dbReference type="CDD" id="cd06225">
    <property type="entry name" value="HAMP"/>
    <property type="match status" value="1"/>
</dbReference>
<evidence type="ECO:0000259" key="9">
    <source>
        <dbReference type="PROSITE" id="PS50109"/>
    </source>
</evidence>
<dbReference type="CDD" id="cd00082">
    <property type="entry name" value="HisKA"/>
    <property type="match status" value="1"/>
</dbReference>
<dbReference type="Gene3D" id="3.40.50.2300">
    <property type="match status" value="1"/>
</dbReference>
<dbReference type="InterPro" id="IPR036890">
    <property type="entry name" value="HATPase_C_sf"/>
</dbReference>
<comment type="caution">
    <text evidence="12">The sequence shown here is derived from an EMBL/GenBank/DDBJ whole genome shotgun (WGS) entry which is preliminary data.</text>
</comment>
<dbReference type="InterPro" id="IPR003661">
    <property type="entry name" value="HisK_dim/P_dom"/>
</dbReference>
<dbReference type="InterPro" id="IPR003660">
    <property type="entry name" value="HAMP_dom"/>
</dbReference>
<evidence type="ECO:0000256" key="5">
    <source>
        <dbReference type="ARBA" id="ARBA00022679"/>
    </source>
</evidence>
<dbReference type="Pfam" id="PF00072">
    <property type="entry name" value="Response_reg"/>
    <property type="match status" value="1"/>
</dbReference>
<reference evidence="12 13" key="1">
    <citation type="submission" date="2018-11" db="EMBL/GenBank/DDBJ databases">
        <title>Genomic Encyclopedia of Type Strains, Phase IV (KMG-IV): sequencing the most valuable type-strain genomes for metagenomic binning, comparative biology and taxonomic classification.</title>
        <authorList>
            <person name="Goeker M."/>
        </authorList>
    </citation>
    <scope>NUCLEOTIDE SEQUENCE [LARGE SCALE GENOMIC DNA]</scope>
    <source>
        <strain evidence="12 13">DSM 104731</strain>
    </source>
</reference>
<dbReference type="PANTHER" id="PTHR43065">
    <property type="entry name" value="SENSOR HISTIDINE KINASE"/>
    <property type="match status" value="1"/>
</dbReference>
<keyword evidence="8" id="KW-0812">Transmembrane</keyword>
<dbReference type="Gene3D" id="3.30.450.20">
    <property type="entry name" value="PAS domain"/>
    <property type="match status" value="1"/>
</dbReference>
<evidence type="ECO:0000256" key="1">
    <source>
        <dbReference type="ARBA" id="ARBA00000085"/>
    </source>
</evidence>
<dbReference type="SUPFAM" id="SSF52172">
    <property type="entry name" value="CheY-like"/>
    <property type="match status" value="1"/>
</dbReference>
<evidence type="ECO:0000256" key="2">
    <source>
        <dbReference type="ARBA" id="ARBA00004370"/>
    </source>
</evidence>
<feature type="domain" description="Histidine kinase" evidence="9">
    <location>
        <begin position="491"/>
        <end position="697"/>
    </location>
</feature>
<evidence type="ECO:0000313" key="12">
    <source>
        <dbReference type="EMBL" id="RPE67486.1"/>
    </source>
</evidence>
<comment type="subcellular location">
    <subcellularLocation>
        <location evidence="2">Membrane</location>
    </subcellularLocation>
</comment>
<dbReference type="SMART" id="SM00388">
    <property type="entry name" value="HisKA"/>
    <property type="match status" value="1"/>
</dbReference>
<feature type="modified residue" description="4-aspartylphosphate" evidence="7">
    <location>
        <position position="761"/>
    </location>
</feature>
<dbReference type="GO" id="GO:0000155">
    <property type="term" value="F:phosphorelay sensor kinase activity"/>
    <property type="evidence" value="ECO:0007669"/>
    <property type="project" value="InterPro"/>
</dbReference>
<dbReference type="Pfam" id="PF02518">
    <property type="entry name" value="HATPase_c"/>
    <property type="match status" value="1"/>
</dbReference>
<dbReference type="InterPro" id="IPR003594">
    <property type="entry name" value="HATPase_dom"/>
</dbReference>
<dbReference type="Gene3D" id="3.30.565.10">
    <property type="entry name" value="Histidine kinase-like ATPase, C-terminal domain"/>
    <property type="match status" value="1"/>
</dbReference>
<evidence type="ECO:0000256" key="8">
    <source>
        <dbReference type="SAM" id="Phobius"/>
    </source>
</evidence>
<dbReference type="GO" id="GO:0016020">
    <property type="term" value="C:membrane"/>
    <property type="evidence" value="ECO:0007669"/>
    <property type="project" value="UniProtKB-SubCell"/>
</dbReference>
<proteinExistence type="predicted"/>
<evidence type="ECO:0000256" key="3">
    <source>
        <dbReference type="ARBA" id="ARBA00012438"/>
    </source>
</evidence>
<dbReference type="Proteomes" id="UP000269689">
    <property type="component" value="Unassembled WGS sequence"/>
</dbReference>
<name>A0A3N4U9S9_9RHOB</name>
<evidence type="ECO:0000256" key="7">
    <source>
        <dbReference type="PROSITE-ProRule" id="PRU00169"/>
    </source>
</evidence>
<feature type="transmembrane region" description="Helical" evidence="8">
    <location>
        <begin position="12"/>
        <end position="36"/>
    </location>
</feature>
<keyword evidence="6" id="KW-0418">Kinase</keyword>
<dbReference type="PRINTS" id="PR00344">
    <property type="entry name" value="BCTRLSENSOR"/>
</dbReference>
<dbReference type="InterPro" id="IPR001789">
    <property type="entry name" value="Sig_transdc_resp-reg_receiver"/>
</dbReference>
<keyword evidence="5" id="KW-0808">Transferase</keyword>
<protein>
    <recommendedName>
        <fullName evidence="3">histidine kinase</fullName>
        <ecNumber evidence="3">2.7.13.3</ecNumber>
    </recommendedName>
</protein>
<gene>
    <name evidence="12" type="ORF">EDD53_1897</name>
</gene>
<dbReference type="AlphaFoldDB" id="A0A3N4U9S9"/>
<keyword evidence="13" id="KW-1185">Reference proteome</keyword>
<dbReference type="SMART" id="SM00304">
    <property type="entry name" value="HAMP"/>
    <property type="match status" value="1"/>
</dbReference>
<dbReference type="PANTHER" id="PTHR43065:SF42">
    <property type="entry name" value="TWO-COMPONENT SENSOR PPRA"/>
    <property type="match status" value="1"/>
</dbReference>
<keyword evidence="8" id="KW-0472">Membrane</keyword>
<dbReference type="PROSITE" id="PS50109">
    <property type="entry name" value="HIS_KIN"/>
    <property type="match status" value="1"/>
</dbReference>
<dbReference type="InterPro" id="IPR005467">
    <property type="entry name" value="His_kinase_dom"/>
</dbReference>
<dbReference type="PROSITE" id="PS50110">
    <property type="entry name" value="RESPONSE_REGULATORY"/>
    <property type="match status" value="1"/>
</dbReference>
<dbReference type="InterPro" id="IPR004358">
    <property type="entry name" value="Sig_transdc_His_kin-like_C"/>
</dbReference>
<accession>A0A3N4U9S9</accession>
<comment type="catalytic activity">
    <reaction evidence="1">
        <text>ATP + protein L-histidine = ADP + protein N-phospho-L-histidine.</text>
        <dbReference type="EC" id="2.7.13.3"/>
    </reaction>
</comment>
<evidence type="ECO:0000256" key="6">
    <source>
        <dbReference type="ARBA" id="ARBA00022777"/>
    </source>
</evidence>